<feature type="region of interest" description="Disordered" evidence="1">
    <location>
        <begin position="1"/>
        <end position="47"/>
    </location>
</feature>
<keyword evidence="2" id="KW-0812">Transmembrane</keyword>
<keyword evidence="2" id="KW-0472">Membrane</keyword>
<dbReference type="SUPFAM" id="SSF51261">
    <property type="entry name" value="Duplicated hybrid motif"/>
    <property type="match status" value="1"/>
</dbReference>
<dbReference type="InterPro" id="IPR011055">
    <property type="entry name" value="Dup_hybrid_motif"/>
</dbReference>
<dbReference type="Proteomes" id="UP001291912">
    <property type="component" value="Unassembled WGS sequence"/>
</dbReference>
<feature type="domain" description="M23ase beta-sheet core" evidence="3">
    <location>
        <begin position="198"/>
        <end position="298"/>
    </location>
</feature>
<evidence type="ECO:0000256" key="1">
    <source>
        <dbReference type="SAM" id="MobiDB-lite"/>
    </source>
</evidence>
<keyword evidence="5" id="KW-1185">Reference proteome</keyword>
<dbReference type="PANTHER" id="PTHR21666:SF270">
    <property type="entry name" value="MUREIN HYDROLASE ACTIVATOR ENVC"/>
    <property type="match status" value="1"/>
</dbReference>
<keyword evidence="4" id="KW-0378">Hydrolase</keyword>
<evidence type="ECO:0000313" key="5">
    <source>
        <dbReference type="Proteomes" id="UP001291912"/>
    </source>
</evidence>
<feature type="compositionally biased region" description="Basic and acidic residues" evidence="1">
    <location>
        <begin position="1"/>
        <end position="11"/>
    </location>
</feature>
<evidence type="ECO:0000256" key="2">
    <source>
        <dbReference type="SAM" id="Phobius"/>
    </source>
</evidence>
<accession>A0ABU5N9Z2</accession>
<dbReference type="GO" id="GO:0016787">
    <property type="term" value="F:hydrolase activity"/>
    <property type="evidence" value="ECO:0007669"/>
    <property type="project" value="UniProtKB-KW"/>
</dbReference>
<protein>
    <submittedName>
        <fullName evidence="4">M23 family metallopeptidase</fullName>
        <ecNumber evidence="4">3.4.-.-</ecNumber>
    </submittedName>
</protein>
<dbReference type="InterPro" id="IPR016047">
    <property type="entry name" value="M23ase_b-sheet_dom"/>
</dbReference>
<dbReference type="EC" id="3.4.-.-" evidence="4"/>
<feature type="transmembrane region" description="Helical" evidence="2">
    <location>
        <begin position="55"/>
        <end position="77"/>
    </location>
</feature>
<evidence type="ECO:0000259" key="3">
    <source>
        <dbReference type="Pfam" id="PF01551"/>
    </source>
</evidence>
<gene>
    <name evidence="4" type="ORF">R2Q92_13800</name>
</gene>
<dbReference type="InterPro" id="IPR050570">
    <property type="entry name" value="Cell_wall_metabolism_enzyme"/>
</dbReference>
<feature type="compositionally biased region" description="Basic residues" evidence="1">
    <location>
        <begin position="20"/>
        <end position="33"/>
    </location>
</feature>
<dbReference type="CDD" id="cd12797">
    <property type="entry name" value="M23_peptidase"/>
    <property type="match status" value="1"/>
</dbReference>
<dbReference type="EMBL" id="JAWJYN010000003">
    <property type="protein sequence ID" value="MDZ8162904.1"/>
    <property type="molecule type" value="Genomic_DNA"/>
</dbReference>
<proteinExistence type="predicted"/>
<dbReference type="PANTHER" id="PTHR21666">
    <property type="entry name" value="PEPTIDASE-RELATED"/>
    <property type="match status" value="1"/>
</dbReference>
<reference evidence="4 5" key="1">
    <citation type="submission" date="2023-10" db="EMBL/GenBank/DDBJ databases">
        <title>Microbacterium xanthum sp. nov., isolated from seaweed.</title>
        <authorList>
            <person name="Lee S.D."/>
        </authorList>
    </citation>
    <scope>NUCLEOTIDE SEQUENCE [LARGE SCALE GENOMIC DNA]</scope>
    <source>
        <strain evidence="4 5">KCTC 19124</strain>
    </source>
</reference>
<keyword evidence="2" id="KW-1133">Transmembrane helix</keyword>
<feature type="region of interest" description="Disordered" evidence="1">
    <location>
        <begin position="107"/>
        <end position="127"/>
    </location>
</feature>
<name>A0ABU5N9Z2_9MICO</name>
<comment type="caution">
    <text evidence="4">The sequence shown here is derived from an EMBL/GenBank/DDBJ whole genome shotgun (WGS) entry which is preliminary data.</text>
</comment>
<dbReference type="RefSeq" id="WP_241747742.1">
    <property type="nucleotide sequence ID" value="NZ_BAAAPT010000001.1"/>
</dbReference>
<feature type="compositionally biased region" description="Low complexity" evidence="1">
    <location>
        <begin position="37"/>
        <end position="47"/>
    </location>
</feature>
<organism evidence="4 5">
    <name type="scientific">Microbacterium aquimaris</name>
    <dbReference type="NCBI Taxonomy" id="459816"/>
    <lineage>
        <taxon>Bacteria</taxon>
        <taxon>Bacillati</taxon>
        <taxon>Actinomycetota</taxon>
        <taxon>Actinomycetes</taxon>
        <taxon>Micrococcales</taxon>
        <taxon>Microbacteriaceae</taxon>
        <taxon>Microbacterium</taxon>
    </lineage>
</organism>
<dbReference type="Pfam" id="PF01551">
    <property type="entry name" value="Peptidase_M23"/>
    <property type="match status" value="1"/>
</dbReference>
<evidence type="ECO:0000313" key="4">
    <source>
        <dbReference type="EMBL" id="MDZ8162904.1"/>
    </source>
</evidence>
<dbReference type="Gene3D" id="2.70.70.10">
    <property type="entry name" value="Glucose Permease (Domain IIA)"/>
    <property type="match status" value="1"/>
</dbReference>
<sequence length="307" mass="31675">MAEENHPHDEQVSATVSRRDRARRMASRAKKSVTRGAAAVTSAPRPAASRRPLRTLVIFSMVGGLVATVGLPAYGAITLPSEEPQTLQQVAAEDAQSLVIASATDADVDTEEPVDLGRESYSATTAEEIEEKKAEEAAAEAAAERARLAAAASTEQEDSSGSTYSVDLSMVAPGSGEVRYPLAGGYTVGDGFLARGGSHMGVDLLAPAGTPIYAVAGGVVRMSQESLGGYGVAVVIDHVINGQAVTSTYGHMIYGSRQVVVGQTVSPGQVIGLVGTTGSSTANHLHLEIAIGGSYVDPWAWVQQNAG</sequence>